<feature type="domain" description="PPIase cyclophilin-type" evidence="1">
    <location>
        <begin position="11"/>
        <end position="105"/>
    </location>
</feature>
<evidence type="ECO:0000313" key="2">
    <source>
        <dbReference type="EMBL" id="KAF0926899.1"/>
    </source>
</evidence>
<dbReference type="GO" id="GO:0003755">
    <property type="term" value="F:peptidyl-prolyl cis-trans isomerase activity"/>
    <property type="evidence" value="ECO:0007669"/>
    <property type="project" value="InterPro"/>
</dbReference>
<proteinExistence type="predicted"/>
<sequence length="111" mass="12436">DVPHGRPWRSILQYGMLGTSMTGQILHDKGWLHIPEGDEIYDTTMNQSNVKDNNNDPKHEAFMTGTTKNPNNKGFDIFITTAPIPDLNDKLVVFGQVINGEDTVQVCGFLY</sequence>
<dbReference type="AlphaFoldDB" id="A0A6G1EQJ8"/>
<dbReference type="Pfam" id="PF00160">
    <property type="entry name" value="Pro_isomerase"/>
    <property type="match status" value="1"/>
</dbReference>
<protein>
    <recommendedName>
        <fullName evidence="1">PPIase cyclophilin-type domain-containing protein</fullName>
    </recommendedName>
</protein>
<dbReference type="Gene3D" id="2.40.100.10">
    <property type="entry name" value="Cyclophilin-like"/>
    <property type="match status" value="1"/>
</dbReference>
<dbReference type="PANTHER" id="PTHR47269:SF1">
    <property type="entry name" value="PEPTIDYL-PROLYL CIS-TRANS ISOMERASE CYP21-4"/>
    <property type="match status" value="1"/>
</dbReference>
<dbReference type="InterPro" id="IPR029000">
    <property type="entry name" value="Cyclophilin-like_dom_sf"/>
</dbReference>
<keyword evidence="3" id="KW-1185">Reference proteome</keyword>
<evidence type="ECO:0000259" key="1">
    <source>
        <dbReference type="PROSITE" id="PS50072"/>
    </source>
</evidence>
<dbReference type="PANTHER" id="PTHR47269">
    <property type="entry name" value="PEPTIDYL-PROLYL CIS-TRANS ISOMERASE CYP21-4"/>
    <property type="match status" value="1"/>
</dbReference>
<organism evidence="2 3">
    <name type="scientific">Oryza meyeriana var. granulata</name>
    <dbReference type="NCBI Taxonomy" id="110450"/>
    <lineage>
        <taxon>Eukaryota</taxon>
        <taxon>Viridiplantae</taxon>
        <taxon>Streptophyta</taxon>
        <taxon>Embryophyta</taxon>
        <taxon>Tracheophyta</taxon>
        <taxon>Spermatophyta</taxon>
        <taxon>Magnoliopsida</taxon>
        <taxon>Liliopsida</taxon>
        <taxon>Poales</taxon>
        <taxon>Poaceae</taxon>
        <taxon>BOP clade</taxon>
        <taxon>Oryzoideae</taxon>
        <taxon>Oryzeae</taxon>
        <taxon>Oryzinae</taxon>
        <taxon>Oryza</taxon>
        <taxon>Oryza meyeriana</taxon>
    </lineage>
</organism>
<gene>
    <name evidence="2" type="ORF">E2562_027753</name>
</gene>
<feature type="non-terminal residue" evidence="2">
    <location>
        <position position="1"/>
    </location>
</feature>
<name>A0A6G1EQJ8_9ORYZ</name>
<dbReference type="SUPFAM" id="SSF50891">
    <property type="entry name" value="Cyclophilin-like"/>
    <property type="match status" value="1"/>
</dbReference>
<accession>A0A6G1EQJ8</accession>
<dbReference type="OrthoDB" id="619200at2759"/>
<evidence type="ECO:0000313" key="3">
    <source>
        <dbReference type="Proteomes" id="UP000479710"/>
    </source>
</evidence>
<dbReference type="Proteomes" id="UP000479710">
    <property type="component" value="Unassembled WGS sequence"/>
</dbReference>
<dbReference type="EMBL" id="SPHZ02000003">
    <property type="protein sequence ID" value="KAF0926899.1"/>
    <property type="molecule type" value="Genomic_DNA"/>
</dbReference>
<dbReference type="InterPro" id="IPR002130">
    <property type="entry name" value="Cyclophilin-type_PPIase_dom"/>
</dbReference>
<comment type="caution">
    <text evidence="2">The sequence shown here is derived from an EMBL/GenBank/DDBJ whole genome shotgun (WGS) entry which is preliminary data.</text>
</comment>
<reference evidence="2 3" key="1">
    <citation type="submission" date="2019-11" db="EMBL/GenBank/DDBJ databases">
        <title>Whole genome sequence of Oryza granulata.</title>
        <authorList>
            <person name="Li W."/>
        </authorList>
    </citation>
    <scope>NUCLEOTIDE SEQUENCE [LARGE SCALE GENOMIC DNA]</scope>
    <source>
        <strain evidence="3">cv. Menghai</strain>
        <tissue evidence="2">Leaf</tissue>
    </source>
</reference>
<dbReference type="PROSITE" id="PS50072">
    <property type="entry name" value="CSA_PPIASE_2"/>
    <property type="match status" value="1"/>
</dbReference>